<gene>
    <name evidence="2" type="ORF">ABG768_010782</name>
</gene>
<evidence type="ECO:0000256" key="1">
    <source>
        <dbReference type="SAM" id="MobiDB-lite"/>
    </source>
</evidence>
<name>A0AAW1ZCQ9_CULAL</name>
<feature type="region of interest" description="Disordered" evidence="1">
    <location>
        <begin position="32"/>
        <end position="61"/>
    </location>
</feature>
<reference evidence="2 3" key="1">
    <citation type="submission" date="2024-05" db="EMBL/GenBank/DDBJ databases">
        <title>A high-quality chromosomal-level genome assembly of Topmouth culter (Culter alburnus).</title>
        <authorList>
            <person name="Zhao H."/>
        </authorList>
    </citation>
    <scope>NUCLEOTIDE SEQUENCE [LARGE SCALE GENOMIC DNA]</scope>
    <source>
        <strain evidence="2">CATC2023</strain>
        <tissue evidence="2">Muscle</tissue>
    </source>
</reference>
<keyword evidence="3" id="KW-1185">Reference proteome</keyword>
<evidence type="ECO:0000313" key="2">
    <source>
        <dbReference type="EMBL" id="KAK9958677.1"/>
    </source>
</evidence>
<sequence>GCKRHRLIGESRQELLSLQFACTRFRSEPARVPLRGLDSSPKKDGVESGPPNHKLPSAAIPMGHCNRPILKAAGTTAQMDVYKMRY</sequence>
<feature type="non-terminal residue" evidence="2">
    <location>
        <position position="1"/>
    </location>
</feature>
<proteinExistence type="predicted"/>
<evidence type="ECO:0000313" key="3">
    <source>
        <dbReference type="Proteomes" id="UP001479290"/>
    </source>
</evidence>
<protein>
    <submittedName>
        <fullName evidence="2">Uncharacterized protein</fullName>
    </submittedName>
</protein>
<dbReference type="Proteomes" id="UP001479290">
    <property type="component" value="Unassembled WGS sequence"/>
</dbReference>
<comment type="caution">
    <text evidence="2">The sequence shown here is derived from an EMBL/GenBank/DDBJ whole genome shotgun (WGS) entry which is preliminary data.</text>
</comment>
<feature type="non-terminal residue" evidence="2">
    <location>
        <position position="86"/>
    </location>
</feature>
<dbReference type="EMBL" id="JAWDJR010000018">
    <property type="protein sequence ID" value="KAK9958677.1"/>
    <property type="molecule type" value="Genomic_DNA"/>
</dbReference>
<dbReference type="AlphaFoldDB" id="A0AAW1ZCQ9"/>
<organism evidence="2 3">
    <name type="scientific">Culter alburnus</name>
    <name type="common">Topmouth culter</name>
    <dbReference type="NCBI Taxonomy" id="194366"/>
    <lineage>
        <taxon>Eukaryota</taxon>
        <taxon>Metazoa</taxon>
        <taxon>Chordata</taxon>
        <taxon>Craniata</taxon>
        <taxon>Vertebrata</taxon>
        <taxon>Euteleostomi</taxon>
        <taxon>Actinopterygii</taxon>
        <taxon>Neopterygii</taxon>
        <taxon>Teleostei</taxon>
        <taxon>Ostariophysi</taxon>
        <taxon>Cypriniformes</taxon>
        <taxon>Xenocyprididae</taxon>
        <taxon>Xenocypridinae</taxon>
        <taxon>Culter</taxon>
    </lineage>
</organism>
<accession>A0AAW1ZCQ9</accession>